<gene>
    <name evidence="2" type="ORF">RWD45_01275</name>
</gene>
<feature type="domain" description="Redoxin" evidence="1">
    <location>
        <begin position="2"/>
        <end position="31"/>
    </location>
</feature>
<proteinExistence type="predicted"/>
<name>A0ABU5CNQ0_9BACI</name>
<evidence type="ECO:0000259" key="1">
    <source>
        <dbReference type="Pfam" id="PF08534"/>
    </source>
</evidence>
<organism evidence="2 3">
    <name type="scientific">Paracerasibacillus soli</name>
    <dbReference type="NCBI Taxonomy" id="480284"/>
    <lineage>
        <taxon>Bacteria</taxon>
        <taxon>Bacillati</taxon>
        <taxon>Bacillota</taxon>
        <taxon>Bacilli</taxon>
        <taxon>Bacillales</taxon>
        <taxon>Bacillaceae</taxon>
        <taxon>Paracerasibacillus</taxon>
    </lineage>
</organism>
<keyword evidence="3" id="KW-1185">Reference proteome</keyword>
<dbReference type="Pfam" id="PF08534">
    <property type="entry name" value="Redoxin"/>
    <property type="match status" value="1"/>
</dbReference>
<dbReference type="InterPro" id="IPR036249">
    <property type="entry name" value="Thioredoxin-like_sf"/>
</dbReference>
<dbReference type="EMBL" id="JAWDIQ010000001">
    <property type="protein sequence ID" value="MDY0407516.1"/>
    <property type="molecule type" value="Genomic_DNA"/>
</dbReference>
<dbReference type="SUPFAM" id="SSF52833">
    <property type="entry name" value="Thioredoxin-like"/>
    <property type="match status" value="1"/>
</dbReference>
<dbReference type="RefSeq" id="WP_320379733.1">
    <property type="nucleotide sequence ID" value="NZ_JAWDIQ010000001.1"/>
</dbReference>
<dbReference type="CDD" id="cd02966">
    <property type="entry name" value="TlpA_like_family"/>
    <property type="match status" value="1"/>
</dbReference>
<dbReference type="InterPro" id="IPR013740">
    <property type="entry name" value="Redoxin"/>
</dbReference>
<evidence type="ECO:0000313" key="2">
    <source>
        <dbReference type="EMBL" id="MDY0407516.1"/>
    </source>
</evidence>
<sequence>MALSDFRGQRVLVNFWASWCGPCRAEMQICKNSMRRKILSY</sequence>
<protein>
    <submittedName>
        <fullName evidence="2">TlpA disulfide reductase family protein</fullName>
    </submittedName>
</protein>
<dbReference type="Gene3D" id="3.40.30.10">
    <property type="entry name" value="Glutaredoxin"/>
    <property type="match status" value="1"/>
</dbReference>
<comment type="caution">
    <text evidence="2">The sequence shown here is derived from an EMBL/GenBank/DDBJ whole genome shotgun (WGS) entry which is preliminary data.</text>
</comment>
<dbReference type="Proteomes" id="UP001275315">
    <property type="component" value="Unassembled WGS sequence"/>
</dbReference>
<accession>A0ABU5CNQ0</accession>
<reference evidence="2 3" key="1">
    <citation type="submission" date="2023-10" db="EMBL/GenBank/DDBJ databases">
        <title>Virgibacillus soli CC-YMP-6 genome.</title>
        <authorList>
            <person name="Miliotis G."/>
            <person name="Sengupta P."/>
            <person name="Hameed A."/>
            <person name="Chuvochina M."/>
            <person name="Mcdonagh F."/>
            <person name="Simpson A.C."/>
            <person name="Singh N.K."/>
            <person name="Rekha P.D."/>
            <person name="Raman K."/>
            <person name="Hugenholtz P."/>
            <person name="Venkateswaran K."/>
        </authorList>
    </citation>
    <scope>NUCLEOTIDE SEQUENCE [LARGE SCALE GENOMIC DNA]</scope>
    <source>
        <strain evidence="2 3">CC-YMP-6</strain>
    </source>
</reference>
<evidence type="ECO:0000313" key="3">
    <source>
        <dbReference type="Proteomes" id="UP001275315"/>
    </source>
</evidence>